<keyword evidence="2" id="KW-1133">Transmembrane helix</keyword>
<evidence type="ECO:0000256" key="1">
    <source>
        <dbReference type="SAM" id="MobiDB-lite"/>
    </source>
</evidence>
<reference evidence="4 5" key="1">
    <citation type="submission" date="2019-02" db="EMBL/GenBank/DDBJ databases">
        <title>Deep-cultivation of Planctomycetes and their phenomic and genomic characterization uncovers novel biology.</title>
        <authorList>
            <person name="Wiegand S."/>
            <person name="Jogler M."/>
            <person name="Boedeker C."/>
            <person name="Pinto D."/>
            <person name="Vollmers J."/>
            <person name="Rivas-Marin E."/>
            <person name="Kohn T."/>
            <person name="Peeters S.H."/>
            <person name="Heuer A."/>
            <person name="Rast P."/>
            <person name="Oberbeckmann S."/>
            <person name="Bunk B."/>
            <person name="Jeske O."/>
            <person name="Meyerdierks A."/>
            <person name="Storesund J.E."/>
            <person name="Kallscheuer N."/>
            <person name="Luecker S."/>
            <person name="Lage O.M."/>
            <person name="Pohl T."/>
            <person name="Merkel B.J."/>
            <person name="Hornburger P."/>
            <person name="Mueller R.-W."/>
            <person name="Bruemmer F."/>
            <person name="Labrenz M."/>
            <person name="Spormann A.M."/>
            <person name="Op den Camp H."/>
            <person name="Overmann J."/>
            <person name="Amann R."/>
            <person name="Jetten M.S.M."/>
            <person name="Mascher T."/>
            <person name="Medema M.H."/>
            <person name="Devos D.P."/>
            <person name="Kaster A.-K."/>
            <person name="Ovreas L."/>
            <person name="Rohde M."/>
            <person name="Galperin M.Y."/>
            <person name="Jogler C."/>
        </authorList>
    </citation>
    <scope>NUCLEOTIDE SEQUENCE [LARGE SCALE GENOMIC DNA]</scope>
    <source>
        <strain evidence="4 5">SV_7m_r</strain>
    </source>
</reference>
<feature type="transmembrane region" description="Helical" evidence="2">
    <location>
        <begin position="110"/>
        <end position="135"/>
    </location>
</feature>
<feature type="transmembrane region" description="Helical" evidence="2">
    <location>
        <begin position="284"/>
        <end position="302"/>
    </location>
</feature>
<accession>A0A517SSJ6</accession>
<keyword evidence="5" id="KW-1185">Reference proteome</keyword>
<dbReference type="OrthoDB" id="9792534at2"/>
<evidence type="ECO:0000259" key="3">
    <source>
        <dbReference type="Pfam" id="PF00487"/>
    </source>
</evidence>
<dbReference type="GO" id="GO:0006629">
    <property type="term" value="P:lipid metabolic process"/>
    <property type="evidence" value="ECO:0007669"/>
    <property type="project" value="InterPro"/>
</dbReference>
<proteinExistence type="predicted"/>
<evidence type="ECO:0000256" key="2">
    <source>
        <dbReference type="SAM" id="Phobius"/>
    </source>
</evidence>
<dbReference type="AlphaFoldDB" id="A0A517SSJ6"/>
<protein>
    <submittedName>
        <fullName evidence="4">Fatty acid desaturase</fullName>
    </submittedName>
</protein>
<feature type="transmembrane region" description="Helical" evidence="2">
    <location>
        <begin position="147"/>
        <end position="165"/>
    </location>
</feature>
<dbReference type="Pfam" id="PF00487">
    <property type="entry name" value="FA_desaturase"/>
    <property type="match status" value="1"/>
</dbReference>
<dbReference type="EMBL" id="CP036272">
    <property type="protein sequence ID" value="QDT59098.1"/>
    <property type="molecule type" value="Genomic_DNA"/>
</dbReference>
<sequence length="404" mass="46134">MDQTPSNQIATEPSETSQQPSAQPCSVDQSTHPADQVNRQERSQRLASGGSTGAATNFSFTQARSLIGDLTKPDPKIYFRDFLLTIVSGYLCLIALVHLLPPYWPQPWMMLAYAVTYCATVALFMRAVMFIHELVHLPKEGFGAFRFTWNLLCGIPFLAPSFLYYPHVDHHRRKHYGTDHDGEYLPLSHRNPLWLVGFVVQALVIPVLALIRFGLLSPICWLIPGARKFVHRHASTMLVDPFYERQDGSAKVMRIVVLQEFFCFLVTMRLIFGHKIIFGTWYDPLQPTAFAVAVGLLILNELRTLGAHRWTNDGDEMSFEAQMLDSVNYPENSWITELWGPVGTRFHALHHLFPRLPYHSMPEAHRRLMEGLPEDSPYRKTNAKSLTKEIWALWKRACTRAAAE</sequence>
<dbReference type="RefSeq" id="WP_145270742.1">
    <property type="nucleotide sequence ID" value="NZ_CP036272.1"/>
</dbReference>
<keyword evidence="2" id="KW-0472">Membrane</keyword>
<organism evidence="4 5">
    <name type="scientific">Stieleria bergensis</name>
    <dbReference type="NCBI Taxonomy" id="2528025"/>
    <lineage>
        <taxon>Bacteria</taxon>
        <taxon>Pseudomonadati</taxon>
        <taxon>Planctomycetota</taxon>
        <taxon>Planctomycetia</taxon>
        <taxon>Pirellulales</taxon>
        <taxon>Pirellulaceae</taxon>
        <taxon>Stieleria</taxon>
    </lineage>
</organism>
<evidence type="ECO:0000313" key="4">
    <source>
        <dbReference type="EMBL" id="QDT59098.1"/>
    </source>
</evidence>
<gene>
    <name evidence="4" type="ORF">SV7mr_16040</name>
</gene>
<feature type="compositionally biased region" description="Polar residues" evidence="1">
    <location>
        <begin position="1"/>
        <end position="33"/>
    </location>
</feature>
<feature type="transmembrane region" description="Helical" evidence="2">
    <location>
        <begin position="252"/>
        <end position="272"/>
    </location>
</feature>
<keyword evidence="2" id="KW-0812">Transmembrane</keyword>
<dbReference type="Proteomes" id="UP000315003">
    <property type="component" value="Chromosome"/>
</dbReference>
<name>A0A517SSJ6_9BACT</name>
<evidence type="ECO:0000313" key="5">
    <source>
        <dbReference type="Proteomes" id="UP000315003"/>
    </source>
</evidence>
<dbReference type="InterPro" id="IPR005804">
    <property type="entry name" value="FA_desaturase_dom"/>
</dbReference>
<feature type="transmembrane region" description="Helical" evidence="2">
    <location>
        <begin position="82"/>
        <end position="104"/>
    </location>
</feature>
<feature type="region of interest" description="Disordered" evidence="1">
    <location>
        <begin position="1"/>
        <end position="53"/>
    </location>
</feature>
<feature type="domain" description="Fatty acid desaturase" evidence="3">
    <location>
        <begin position="108"/>
        <end position="380"/>
    </location>
</feature>
<feature type="transmembrane region" description="Helical" evidence="2">
    <location>
        <begin position="193"/>
        <end position="223"/>
    </location>
</feature>